<dbReference type="PROSITE" id="PS50102">
    <property type="entry name" value="RRM"/>
    <property type="match status" value="1"/>
</dbReference>
<dbReference type="GO" id="GO:0032545">
    <property type="term" value="C:CURI complex"/>
    <property type="evidence" value="ECO:0007669"/>
    <property type="project" value="TreeGrafter"/>
</dbReference>
<dbReference type="InterPro" id="IPR035979">
    <property type="entry name" value="RBD_domain_sf"/>
</dbReference>
<evidence type="ECO:0000256" key="3">
    <source>
        <dbReference type="PROSITE-ProRule" id="PRU00176"/>
    </source>
</evidence>
<dbReference type="EMBL" id="JAVRJZ010000016">
    <property type="protein sequence ID" value="KAK2710563.1"/>
    <property type="molecule type" value="Genomic_DNA"/>
</dbReference>
<name>A0AA88KWZ6_ARTSF</name>
<proteinExistence type="inferred from homology"/>
<dbReference type="PANTHER" id="PTHR13191:SF0">
    <property type="entry name" value="RIBOSOMAL RNA-PROCESSING PROTEIN 7 HOMOLOG A-RELATED"/>
    <property type="match status" value="1"/>
</dbReference>
<evidence type="ECO:0000313" key="6">
    <source>
        <dbReference type="EMBL" id="KAK2710563.1"/>
    </source>
</evidence>
<dbReference type="GO" id="GO:0034456">
    <property type="term" value="C:UTP-C complex"/>
    <property type="evidence" value="ECO:0007669"/>
    <property type="project" value="TreeGrafter"/>
</dbReference>
<dbReference type="Pfam" id="PF00076">
    <property type="entry name" value="RRM_1"/>
    <property type="match status" value="1"/>
</dbReference>
<dbReference type="SMART" id="SM00360">
    <property type="entry name" value="RRM"/>
    <property type="match status" value="1"/>
</dbReference>
<dbReference type="Proteomes" id="UP001187531">
    <property type="component" value="Unassembled WGS sequence"/>
</dbReference>
<reference evidence="6" key="1">
    <citation type="submission" date="2023-07" db="EMBL/GenBank/DDBJ databases">
        <title>Chromosome-level genome assembly of Artemia franciscana.</title>
        <authorList>
            <person name="Jo E."/>
        </authorList>
    </citation>
    <scope>NUCLEOTIDE SEQUENCE</scope>
    <source>
        <tissue evidence="6">Whole body</tissue>
    </source>
</reference>
<evidence type="ECO:0000256" key="4">
    <source>
        <dbReference type="SAM" id="Coils"/>
    </source>
</evidence>
<sequence length="265" mass="31414">MLESKLEMNKTKSLEVQIDHHHKATHSLFLQEYTAGEDSKEKPAKRTLFVMNVPPYCNKECLECLFREFGKIMRIYIQSSPTSKVKKESSHFFPDEQPKQGFKFAYIVYQKLSHVKAALNADNKQRFFVDKEKNYFTGIKKWIQQCEDKLVSRDELQREINTYLEEYDKQKAIQEAKNKQGEADDEGWTVVTSKGRAAVIARTEATEQKIKKKEKKKMSEKQLVNFYTYQLKQSKIQNVAQLRQKFEEDKKRIQELKSSRKFRPY</sequence>
<evidence type="ECO:0000256" key="1">
    <source>
        <dbReference type="ARBA" id="ARBA00006110"/>
    </source>
</evidence>
<comment type="caution">
    <text evidence="6">The sequence shown here is derived from an EMBL/GenBank/DDBJ whole genome shotgun (WGS) entry which is preliminary data.</text>
</comment>
<evidence type="ECO:0000259" key="5">
    <source>
        <dbReference type="PROSITE" id="PS50102"/>
    </source>
</evidence>
<organism evidence="6 7">
    <name type="scientific">Artemia franciscana</name>
    <name type="common">Brine shrimp</name>
    <name type="synonym">Artemia sanfranciscana</name>
    <dbReference type="NCBI Taxonomy" id="6661"/>
    <lineage>
        <taxon>Eukaryota</taxon>
        <taxon>Metazoa</taxon>
        <taxon>Ecdysozoa</taxon>
        <taxon>Arthropoda</taxon>
        <taxon>Crustacea</taxon>
        <taxon>Branchiopoda</taxon>
        <taxon>Anostraca</taxon>
        <taxon>Artemiidae</taxon>
        <taxon>Artemia</taxon>
    </lineage>
</organism>
<dbReference type="Gene3D" id="3.30.70.330">
    <property type="match status" value="1"/>
</dbReference>
<dbReference type="GO" id="GO:0000028">
    <property type="term" value="P:ribosomal small subunit assembly"/>
    <property type="evidence" value="ECO:0007669"/>
    <property type="project" value="TreeGrafter"/>
</dbReference>
<dbReference type="InterPro" id="IPR024326">
    <property type="entry name" value="RRP7_C"/>
</dbReference>
<keyword evidence="4" id="KW-0175">Coiled coil</keyword>
<evidence type="ECO:0000313" key="7">
    <source>
        <dbReference type="Proteomes" id="UP001187531"/>
    </source>
</evidence>
<dbReference type="Pfam" id="PF12923">
    <property type="entry name" value="RRP7"/>
    <property type="match status" value="1"/>
</dbReference>
<dbReference type="CDD" id="cd12951">
    <property type="entry name" value="RRP7_Rrp7A"/>
    <property type="match status" value="1"/>
</dbReference>
<dbReference type="Gene3D" id="6.10.250.1770">
    <property type="match status" value="1"/>
</dbReference>
<dbReference type="SUPFAM" id="SSF54928">
    <property type="entry name" value="RNA-binding domain, RBD"/>
    <property type="match status" value="1"/>
</dbReference>
<keyword evidence="2 3" id="KW-0694">RNA-binding</keyword>
<feature type="domain" description="RRM" evidence="5">
    <location>
        <begin position="46"/>
        <end position="134"/>
    </location>
</feature>
<dbReference type="GO" id="GO:0006364">
    <property type="term" value="P:rRNA processing"/>
    <property type="evidence" value="ECO:0007669"/>
    <property type="project" value="TreeGrafter"/>
</dbReference>
<feature type="coiled-coil region" evidence="4">
    <location>
        <begin position="146"/>
        <end position="184"/>
    </location>
</feature>
<accession>A0AA88KWZ6</accession>
<comment type="similarity">
    <text evidence="1">Belongs to the RRP7 family.</text>
</comment>
<dbReference type="InterPro" id="IPR040446">
    <property type="entry name" value="RRP7"/>
</dbReference>
<keyword evidence="7" id="KW-1185">Reference proteome</keyword>
<dbReference type="AlphaFoldDB" id="A0AA88KWZ6"/>
<dbReference type="GO" id="GO:0003723">
    <property type="term" value="F:RNA binding"/>
    <property type="evidence" value="ECO:0007669"/>
    <property type="project" value="UniProtKB-UniRule"/>
</dbReference>
<evidence type="ECO:0000256" key="2">
    <source>
        <dbReference type="ARBA" id="ARBA00022884"/>
    </source>
</evidence>
<dbReference type="InterPro" id="IPR000504">
    <property type="entry name" value="RRM_dom"/>
</dbReference>
<protein>
    <recommendedName>
        <fullName evidence="5">RRM domain-containing protein</fullName>
    </recommendedName>
</protein>
<dbReference type="InterPro" id="IPR012677">
    <property type="entry name" value="Nucleotide-bd_a/b_plait_sf"/>
</dbReference>
<gene>
    <name evidence="6" type="ORF">QYM36_011927</name>
</gene>
<dbReference type="PANTHER" id="PTHR13191">
    <property type="entry name" value="RIBOSOMAL RNA PROCESSING PROTEIN 7-RELATED"/>
    <property type="match status" value="1"/>
</dbReference>